<dbReference type="ExpressionAtlas" id="A0A0C4DGA4">
    <property type="expression patterns" value="baseline and differential"/>
</dbReference>
<dbReference type="PhylomeDB" id="A0A0C4DGA4"/>
<evidence type="ECO:0000256" key="13">
    <source>
        <dbReference type="ARBA" id="ARBA00079912"/>
    </source>
</evidence>
<protein>
    <recommendedName>
        <fullName evidence="12">T-cell immunoreceptor with Ig and ITIM domains</fullName>
    </recommendedName>
    <alternativeName>
        <fullName evidence="13">V-set and transmembrane domain-containing protein 3</fullName>
    </alternativeName>
</protein>
<dbReference type="InterPro" id="IPR013106">
    <property type="entry name" value="Ig_V-set"/>
</dbReference>
<keyword evidence="3 14" id="KW-0812">Transmembrane</keyword>
<comment type="subcellular location">
    <subcellularLocation>
        <location evidence="1">Cell membrane</location>
        <topology evidence="1">Single-pass type I membrane protein</topology>
    </subcellularLocation>
</comment>
<gene>
    <name evidence="16" type="primary">TIGIT</name>
</gene>
<dbReference type="Gene3D" id="2.60.40.10">
    <property type="entry name" value="Immunoglobulins"/>
    <property type="match status" value="1"/>
</dbReference>
<sequence>MAFLVAHPMQFVYLLTTLCVFNMVFAKLGFSETVFSQRLSFTVLSAVGYFQWQKRPHLLPVGPLGRSMRWCLLLIWAQGLRQAPLASGMMTGTIETTGNISAEKGGSIILQCHLSSTTAQVTQVNWEQQDQLLAICNADLGWHISPSFKDRVAPGPGLGLTLQSLTVNDTGEYFCIYHTYPDGTYTGRIFLEVLESSVAEHGARFQIPLLGAMAATLVVICTAVIVVVALTRKKKALRIHSVEGDLRRKSAGQEEWSPSAPSPPGSCVQAEAAPAGLCGEQRGEDCAELHDYFNVLSYRSLGNCSFFTETG</sequence>
<dbReference type="InterPro" id="IPR007110">
    <property type="entry name" value="Ig-like_dom"/>
</dbReference>
<dbReference type="PANTHER" id="PTHR47734">
    <property type="entry name" value="T-CELL IMMUNORECEPTOR WITH IG AND ITIM DOMAINS PROTEIN, TIGIT"/>
    <property type="match status" value="1"/>
</dbReference>
<dbReference type="InterPro" id="IPR003599">
    <property type="entry name" value="Ig_sub"/>
</dbReference>
<dbReference type="GO" id="GO:0005886">
    <property type="term" value="C:plasma membrane"/>
    <property type="evidence" value="ECO:0007669"/>
    <property type="project" value="UniProtKB-SubCell"/>
</dbReference>
<dbReference type="GO" id="GO:0050868">
    <property type="term" value="P:negative regulation of T cell activation"/>
    <property type="evidence" value="ECO:0007669"/>
    <property type="project" value="InterPro"/>
</dbReference>
<dbReference type="Ensembl" id="ENST00000481065.5">
    <property type="protein sequence ID" value="ENSP00000420552.1"/>
    <property type="gene ID" value="ENSG00000181847.13"/>
</dbReference>
<dbReference type="Proteomes" id="UP000005640">
    <property type="component" value="Chromosome 3"/>
</dbReference>
<comment type="function">
    <text evidence="10">Inhibitory receptor that plays a role in the modulation of immune responses. Suppresses T-cell activation by promoting the generation of mature immunoregulatory dendritic cells. Upon binding to its ligands PVR/CD155 or NECTIN2/CD112, which are expressed on antigen-presenting cells, sends inhibitory signals to the T-cell or NK cell. Mechanistically, interaction with ligand leads to phosphorylation of the cytoplasmic tail by Src family tyrosine kinases such as FYN or LCK, allowing subsequent binding to adapter GRB2 and SHIP1/INPP5D. In turn, inhibits PI3K and MAPK signaling cascades. In addition, associates with beta-arrestin-2/ARRB2 to recruit SHIP1/INPP5D that suppresses autoubiquitination of TRAF6 and subsequently inhibits NF-kappa-B signaling pathway. Also acts as a receptor for NECTIN4 to inhibit NK cell cytotoxicity.</text>
</comment>
<dbReference type="VEuPathDB" id="HostDB:ENSG00000181847"/>
<dbReference type="SMR" id="A0A0C4DGA4"/>
<evidence type="ECO:0000256" key="1">
    <source>
        <dbReference type="ARBA" id="ARBA00004251"/>
    </source>
</evidence>
<evidence type="ECO:0000259" key="15">
    <source>
        <dbReference type="PROSITE" id="PS50835"/>
    </source>
</evidence>
<evidence type="ECO:0000256" key="5">
    <source>
        <dbReference type="ARBA" id="ARBA00022989"/>
    </source>
</evidence>
<evidence type="ECO:0000256" key="2">
    <source>
        <dbReference type="ARBA" id="ARBA00022475"/>
    </source>
</evidence>
<dbReference type="Ensembl" id="ENST00000481065.5">
    <property type="protein sequence ID" value="ENSP00000420552.1"/>
    <property type="gene ID" value="ENSG00000181847.12"/>
</dbReference>
<accession>A0A0C4DGA4</accession>
<comment type="subunit">
    <text evidence="11">Homodimer in cis; binds with high affinity to PVR, forming a heterotetrameric assembly of two TIGIT and two PVR molecules. Binds with lower affinity to NECTIN2 and NECTIN3. Interacts with GRB2. Interacts with NECTIN4.</text>
</comment>
<dbReference type="EMBL" id="AC093010">
    <property type="status" value="NOT_ANNOTATED_CDS"/>
    <property type="molecule type" value="Genomic_DNA"/>
</dbReference>
<keyword evidence="9" id="KW-0393">Immunoglobulin domain</keyword>
<evidence type="ECO:0000256" key="9">
    <source>
        <dbReference type="ARBA" id="ARBA00023319"/>
    </source>
</evidence>
<dbReference type="AlphaFoldDB" id="A0A0C4DGA4"/>
<evidence type="ECO:0000256" key="8">
    <source>
        <dbReference type="ARBA" id="ARBA00023180"/>
    </source>
</evidence>
<evidence type="ECO:0000313" key="17">
    <source>
        <dbReference type="Proteomes" id="UP000005640"/>
    </source>
</evidence>
<dbReference type="GeneTree" id="ENSGT00390000012671"/>
<evidence type="ECO:0000256" key="11">
    <source>
        <dbReference type="ARBA" id="ARBA00062443"/>
    </source>
</evidence>
<feature type="transmembrane region" description="Helical" evidence="14">
    <location>
        <begin position="209"/>
        <end position="230"/>
    </location>
</feature>
<evidence type="ECO:0000256" key="3">
    <source>
        <dbReference type="ARBA" id="ARBA00022692"/>
    </source>
</evidence>
<dbReference type="PANTHER" id="PTHR47734:SF1">
    <property type="entry name" value="T-CELL IMMUNORECEPTOR WITH IG AND ITIM DOMAINS"/>
    <property type="match status" value="1"/>
</dbReference>
<evidence type="ECO:0000313" key="16">
    <source>
        <dbReference type="Ensembl" id="ENSP00000420552.1"/>
    </source>
</evidence>
<organism evidence="16 17">
    <name type="scientific">Homo sapiens</name>
    <name type="common">Human</name>
    <dbReference type="NCBI Taxonomy" id="9606"/>
    <lineage>
        <taxon>Eukaryota</taxon>
        <taxon>Metazoa</taxon>
        <taxon>Chordata</taxon>
        <taxon>Craniata</taxon>
        <taxon>Vertebrata</taxon>
        <taxon>Euteleostomi</taxon>
        <taxon>Mammalia</taxon>
        <taxon>Eutheria</taxon>
        <taxon>Euarchontoglires</taxon>
        <taxon>Primates</taxon>
        <taxon>Haplorrhini</taxon>
        <taxon>Catarrhini</taxon>
        <taxon>Hominidae</taxon>
        <taxon>Homo</taxon>
    </lineage>
</organism>
<dbReference type="Antibodypedia" id="53759">
    <property type="antibodies" value="572 antibodies from 35 providers"/>
</dbReference>
<reference evidence="16 17" key="1">
    <citation type="journal article" date="2001" name="Nature">
        <title>Initial sequencing and analysis of the human genome.</title>
        <authorList>
            <consortium name="International Human Genome Sequencing Consortium"/>
            <person name="Lander E.S."/>
            <person name="Linton L.M."/>
            <person name="Birren B."/>
            <person name="Nusbaum C."/>
            <person name="Zody M.C."/>
            <person name="Baldwin J."/>
            <person name="Devon K."/>
            <person name="Dewar K."/>
            <person name="Doyle M."/>
            <person name="FitzHugh W."/>
            <person name="Funke R."/>
            <person name="Gage D."/>
            <person name="Harris K."/>
            <person name="Heaford A."/>
            <person name="Howland J."/>
            <person name="Kann L."/>
            <person name="Lehoczky J."/>
            <person name="LeVine R."/>
            <person name="McEwan P."/>
            <person name="McKernan K."/>
            <person name="Meldrim J."/>
            <person name="Mesirov J.P."/>
            <person name="Miranda C."/>
            <person name="Morris W."/>
            <person name="Naylor J."/>
            <person name="Raymond C."/>
            <person name="Rosetti M."/>
            <person name="Santos R."/>
            <person name="Sheridan A."/>
            <person name="Sougnez C."/>
            <person name="Stange-Thomann N."/>
            <person name="Stojanovic N."/>
            <person name="Subramanian A."/>
            <person name="Wyman D."/>
            <person name="Rogers J."/>
            <person name="Sulston J."/>
            <person name="Ainscough R."/>
            <person name="Beck S."/>
            <person name="Bentley D."/>
            <person name="Burton J."/>
            <person name="Clee C."/>
            <person name="Carter N."/>
            <person name="Coulson A."/>
            <person name="Deadman R."/>
            <person name="Deloukas P."/>
            <person name="Dunham A."/>
            <person name="Dunham I."/>
            <person name="Durbin R."/>
            <person name="French L."/>
            <person name="Grafham D."/>
            <person name="Gregory S."/>
            <person name="Hubbard T."/>
            <person name="Humphray S."/>
            <person name="Hunt A."/>
            <person name="Jones M."/>
            <person name="Lloyd C."/>
            <person name="McMurray A."/>
            <person name="Matthews L."/>
            <person name="Mercer S."/>
            <person name="Milne S."/>
            <person name="Mullikin J.C."/>
            <person name="Mungall A."/>
            <person name="Plumb R."/>
            <person name="Ross M."/>
            <person name="Shownkeen R."/>
            <person name="Sims S."/>
            <person name="Waterston R.H."/>
            <person name="Wilson R.K."/>
            <person name="Hillier L.W."/>
            <person name="McPherson J.D."/>
            <person name="Marra M.A."/>
            <person name="Mardis E.R."/>
            <person name="Fulton L.A."/>
            <person name="Chinwalla A.T."/>
            <person name="Pepin K.H."/>
            <person name="Gish W.R."/>
            <person name="Chissoe S.L."/>
            <person name="Wendl M.C."/>
            <person name="Delehaunty K.D."/>
            <person name="Miner T.L."/>
            <person name="Delehaunty A."/>
            <person name="Kramer J.B."/>
            <person name="Cook L.L."/>
            <person name="Fulton R.S."/>
            <person name="Johnson D.L."/>
            <person name="Minx P.J."/>
            <person name="Clifton S.W."/>
            <person name="Hawkins T."/>
            <person name="Branscomb E."/>
            <person name="Predki P."/>
            <person name="Richardson P."/>
            <person name="Wenning S."/>
            <person name="Slezak T."/>
            <person name="Doggett N."/>
            <person name="Cheng J.F."/>
            <person name="Olsen A."/>
            <person name="Lucas S."/>
            <person name="Elkin C."/>
            <person name="Uberbacher E."/>
            <person name="Frazier M."/>
            <person name="Gibbs R.A."/>
            <person name="Muzny D.M."/>
            <person name="Scherer S.E."/>
            <person name="Bouck J.B."/>
            <person name="Sodergren E.J."/>
            <person name="Worley K.C."/>
            <person name="Rives C.M."/>
            <person name="Gorrell J.H."/>
            <person name="Metzker M.L."/>
            <person name="Naylor S.L."/>
            <person name="Kucherlapati R.S."/>
            <person name="Nelson D.L."/>
            <person name="Weinstock G.M."/>
            <person name="Sakaki Y."/>
            <person name="Fujiyama A."/>
            <person name="Hattori M."/>
            <person name="Yada T."/>
            <person name="Toyoda A."/>
            <person name="Itoh T."/>
            <person name="Kawagoe C."/>
            <person name="Watanabe H."/>
            <person name="Totoki Y."/>
            <person name="Taylor T."/>
            <person name="Weissenbach J."/>
            <person name="Heilig R."/>
            <person name="Saurin W."/>
            <person name="Artiguenave F."/>
            <person name="Brottier P."/>
            <person name="Bruls T."/>
            <person name="Pelletier E."/>
            <person name="Robert C."/>
            <person name="Wincker P."/>
            <person name="Smith D.R."/>
            <person name="Doucette-Stamm L."/>
            <person name="Rubenfield M."/>
            <person name="Weinstock K."/>
            <person name="Lee H.M."/>
            <person name="Dubois J."/>
            <person name="Rosenthal A."/>
            <person name="Platzer M."/>
            <person name="Nyakatura G."/>
            <person name="Taudien S."/>
            <person name="Rump A."/>
            <person name="Yang H."/>
            <person name="Yu J."/>
            <person name="Wang J."/>
            <person name="Huang G."/>
            <person name="Gu J."/>
            <person name="Hood L."/>
            <person name="Rowen L."/>
            <person name="Madan A."/>
            <person name="Qin S."/>
            <person name="Davis R.W."/>
            <person name="Federspiel N.A."/>
            <person name="Abola A.P."/>
            <person name="Proctor M.J."/>
            <person name="Myers R.M."/>
            <person name="Schmutz J."/>
            <person name="Dickson M."/>
            <person name="Grimwood J."/>
            <person name="Cox D.R."/>
            <person name="Olson M.V."/>
            <person name="Kaul R."/>
            <person name="Raymond C."/>
            <person name="Shimizu N."/>
            <person name="Kawasaki K."/>
            <person name="Minoshima S."/>
            <person name="Evans G.A."/>
            <person name="Athanasiou M."/>
            <person name="Schultz R."/>
            <person name="Roe B.A."/>
            <person name="Chen F."/>
            <person name="Pan H."/>
            <person name="Ramser J."/>
            <person name="Lehrach H."/>
            <person name="Reinhardt R."/>
            <person name="McCombie W.R."/>
            <person name="de la Bastide M."/>
            <person name="Dedhia N."/>
            <person name="Blocker H."/>
            <person name="Hornischer K."/>
            <person name="Nordsiek G."/>
            <person name="Agarwala R."/>
            <person name="Aravind L."/>
            <person name="Bailey J.A."/>
            <person name="Bateman A."/>
            <person name="Batzoglou S."/>
            <person name="Birney E."/>
            <person name="Bork P."/>
            <person name="Brown D.G."/>
            <person name="Burge C.B."/>
            <person name="Cerutti L."/>
            <person name="Chen H.C."/>
            <person name="Church D."/>
            <person name="Clamp M."/>
            <person name="Copley R.R."/>
            <person name="Doerks T."/>
            <person name="Eddy S.R."/>
            <person name="Eichler E.E."/>
            <person name="Furey T.S."/>
            <person name="Galagan J."/>
            <person name="Gilbert J.G."/>
            <person name="Harmon C."/>
            <person name="Hayashizaki Y."/>
            <person name="Haussler D."/>
            <person name="Hermjakob H."/>
            <person name="Hokamp K."/>
            <person name="Jang W."/>
            <person name="Johnson L.S."/>
            <person name="Jones T.A."/>
            <person name="Kasif S."/>
            <person name="Kaspryzk A."/>
            <person name="Kennedy S."/>
            <person name="Kent W.J."/>
            <person name="Kitts P."/>
            <person name="Koonin E.V."/>
            <person name="Korf I."/>
            <person name="Kulp D."/>
            <person name="Lancet D."/>
            <person name="Lowe T.M."/>
            <person name="McLysaght A."/>
            <person name="Mikkelsen T."/>
            <person name="Moran J.V."/>
            <person name="Mulder N."/>
            <person name="Pollara V.J."/>
            <person name="Ponting C.P."/>
            <person name="Schuler G."/>
            <person name="Schultz J."/>
            <person name="Slater G."/>
            <person name="Smit A.F."/>
            <person name="Stupka E."/>
            <person name="Szustakowski J."/>
            <person name="Thierry-Mieg D."/>
            <person name="Thierry-Mieg J."/>
            <person name="Wagner L."/>
            <person name="Wallis J."/>
            <person name="Wheeler R."/>
            <person name="Williams A."/>
            <person name="Wolf Y.I."/>
            <person name="Wolfe K.H."/>
            <person name="Yang S.P."/>
            <person name="Yeh R.F."/>
            <person name="Collins F."/>
            <person name="Guyer M.S."/>
            <person name="Peterson J."/>
            <person name="Felsenfeld A."/>
            <person name="Wetterstrand K.A."/>
            <person name="Patrinos A."/>
            <person name="Morgan M.J."/>
            <person name="de Jong P."/>
            <person name="Catanese J.J."/>
            <person name="Osoegawa K."/>
            <person name="Shizuya H."/>
            <person name="Choi S."/>
            <person name="Chen Y.J."/>
        </authorList>
    </citation>
    <scope>NUCLEOTIDE SEQUENCE [LARGE SCALE GENOMIC DNA]</scope>
</reference>
<evidence type="ECO:0000256" key="7">
    <source>
        <dbReference type="ARBA" id="ARBA00023157"/>
    </source>
</evidence>
<dbReference type="OpenTargets" id="ENSG00000181847"/>
<keyword evidence="5 14" id="KW-1133">Transmembrane helix</keyword>
<keyword evidence="18 19" id="KW-1267">Proteomics identification</keyword>
<keyword evidence="4" id="KW-0732">Signal</keyword>
<evidence type="ECO:0000256" key="4">
    <source>
        <dbReference type="ARBA" id="ARBA00022729"/>
    </source>
</evidence>
<keyword evidence="6 14" id="KW-0472">Membrane</keyword>
<dbReference type="InterPro" id="IPR013783">
    <property type="entry name" value="Ig-like_fold"/>
</dbReference>
<reference evidence="16" key="5">
    <citation type="submission" date="2025-09" db="UniProtKB">
        <authorList>
            <consortium name="Ensembl"/>
        </authorList>
    </citation>
    <scope>IDENTIFICATION</scope>
</reference>
<evidence type="ECO:0000256" key="6">
    <source>
        <dbReference type="ARBA" id="ARBA00023136"/>
    </source>
</evidence>
<reference evidence="16 17" key="3">
    <citation type="journal article" date="2006" name="Nature">
        <title>The DNA sequence, annotation and analysis of human chromosome 3.</title>
        <authorList>
            <person name="Muzny D.M."/>
            <person name="Scherer S.E."/>
            <person name="Kaul R."/>
            <person name="Wang J."/>
            <person name="Yu J."/>
            <person name="Sudbrak R."/>
            <person name="Buhay C.J."/>
            <person name="Chen R."/>
            <person name="Cree A."/>
            <person name="Ding Y."/>
            <person name="Dugan-Rocha S."/>
            <person name="Gill R."/>
            <person name="Gunaratne P."/>
            <person name="Harris R.A."/>
            <person name="Hawes A.C."/>
            <person name="Hernandez J."/>
            <person name="Hodgson A.V."/>
            <person name="Hume J."/>
            <person name="Jackson A."/>
            <person name="Khan Z.M."/>
            <person name="Kovar-Smith C."/>
            <person name="Lewis L.R."/>
            <person name="Lozado R.J."/>
            <person name="Metzker M.L."/>
            <person name="Milosavljevic A."/>
            <person name="Miner G.R."/>
            <person name="Morgan M.B."/>
            <person name="Nazareth L.V."/>
            <person name="Scott G."/>
            <person name="Sodergren E."/>
            <person name="Song X.Z."/>
            <person name="Steffen D."/>
            <person name="Wei S."/>
            <person name="Wheeler D.A."/>
            <person name="Wright M.W."/>
            <person name="Worley K.C."/>
            <person name="Yuan Y."/>
            <person name="Zhang Z."/>
            <person name="Adams C.Q."/>
            <person name="Ansari-Lari M.A."/>
            <person name="Ayele M."/>
            <person name="Brown M.J."/>
            <person name="Chen G."/>
            <person name="Chen Z."/>
            <person name="Clendenning J."/>
            <person name="Clerc-Blankenburg K.P."/>
            <person name="Chen R."/>
            <person name="Chen Z."/>
            <person name="Davis C."/>
            <person name="Delgado O."/>
            <person name="Dinh H.H."/>
            <person name="Dong W."/>
            <person name="Draper H."/>
            <person name="Ernst S."/>
            <person name="Fu G."/>
            <person name="Gonzalez-Garay M.L."/>
            <person name="Garcia D.K."/>
            <person name="Gillett W."/>
            <person name="Gu J."/>
            <person name="Hao B."/>
            <person name="Haugen E."/>
            <person name="Havlak P."/>
            <person name="He X."/>
            <person name="Hennig S."/>
            <person name="Hu S."/>
            <person name="Huang W."/>
            <person name="Jackson L.R."/>
            <person name="Jacob L.S."/>
            <person name="Kelly S.H."/>
            <person name="Kube M."/>
            <person name="Levy R."/>
            <person name="Li Z."/>
            <person name="Liu B."/>
            <person name="Liu J."/>
            <person name="Liu W."/>
            <person name="Lu J."/>
            <person name="Maheshwari M."/>
            <person name="Nguyen B.V."/>
            <person name="Okwuonu G.O."/>
            <person name="Palmeiri A."/>
            <person name="Pasternak S."/>
            <person name="Perez L.M."/>
            <person name="Phelps K.A."/>
            <person name="Plopper F.J."/>
            <person name="Qiang B."/>
            <person name="Raymond C."/>
            <person name="Rodriguez R."/>
            <person name="Saenphimmachak C."/>
            <person name="Santibanez J."/>
            <person name="Shen H."/>
            <person name="Shen Y."/>
            <person name="Subramanian S."/>
            <person name="Tabor P.E."/>
            <person name="Verduzco D."/>
            <person name="Waldron L."/>
            <person name="Wang J."/>
            <person name="Wang J."/>
            <person name="Wang Q."/>
            <person name="Williams G.A."/>
            <person name="Wong G.K."/>
            <person name="Yao Z."/>
            <person name="Zhang J."/>
            <person name="Zhang X."/>
            <person name="Zhao G."/>
            <person name="Zhou J."/>
            <person name="Zhou Y."/>
            <person name="Nelson D."/>
            <person name="Lehrach H."/>
            <person name="Reinhardt R."/>
            <person name="Naylor S.L."/>
            <person name="Yang H."/>
            <person name="Olson M."/>
            <person name="Weinstock G."/>
            <person name="Gibbs R.A."/>
        </authorList>
    </citation>
    <scope>NUCLEOTIDE SEQUENCE [LARGE SCALE GENOMIC DNA]</scope>
</reference>
<name>A0A0C4DGA4_HUMAN</name>
<dbReference type="ChiTaRS" id="TIGIT">
    <property type="organism name" value="human"/>
</dbReference>
<dbReference type="HGNC" id="HGNC:26838">
    <property type="gene designation" value="TIGIT"/>
</dbReference>
<dbReference type="Bgee" id="ENSG00000181847">
    <property type="expression patterns" value="Expressed in granulocyte and 106 other cell types or tissues"/>
</dbReference>
<keyword evidence="17" id="KW-1185">Reference proteome</keyword>
<keyword evidence="2" id="KW-1003">Cell membrane</keyword>
<keyword evidence="7" id="KW-1015">Disulfide bond</keyword>
<dbReference type="InterPro" id="IPR036179">
    <property type="entry name" value="Ig-like_dom_sf"/>
</dbReference>
<dbReference type="SUPFAM" id="SSF48726">
    <property type="entry name" value="Immunoglobulin"/>
    <property type="match status" value="1"/>
</dbReference>
<reference evidence="16" key="4">
    <citation type="submission" date="2025-08" db="UniProtKB">
        <authorList>
            <consortium name="Ensembl"/>
        </authorList>
    </citation>
    <scope>IDENTIFICATION</scope>
</reference>
<dbReference type="SMART" id="SM00409">
    <property type="entry name" value="IG"/>
    <property type="match status" value="1"/>
</dbReference>
<reference evidence="16 17" key="2">
    <citation type="journal article" date="2004" name="Nature">
        <title>Finishing the euchromatic sequence of the human genome.</title>
        <authorList>
            <consortium name="International Human Genome Sequencing Consortium"/>
        </authorList>
    </citation>
    <scope>NUCLEOTIDE SEQUENCE [LARGE SCALE GENOMIC DNA]</scope>
</reference>
<evidence type="ECO:0000256" key="14">
    <source>
        <dbReference type="SAM" id="Phobius"/>
    </source>
</evidence>
<dbReference type="InterPro" id="IPR042948">
    <property type="entry name" value="TIGIT"/>
</dbReference>
<dbReference type="OrthoDB" id="9948163at2759"/>
<evidence type="ECO:0007829" key="18">
    <source>
        <dbReference type="PeptideAtlas" id="A0A0C4DGA4"/>
    </source>
</evidence>
<dbReference type="Pfam" id="PF07686">
    <property type="entry name" value="V-set"/>
    <property type="match status" value="1"/>
</dbReference>
<dbReference type="FunFam" id="2.60.40.10:FF:001182">
    <property type="entry name" value="T-cell immunoreceptor with Ig and ITIM domains"/>
    <property type="match status" value="1"/>
</dbReference>
<proteinExistence type="evidence at protein level"/>
<evidence type="ECO:0000256" key="10">
    <source>
        <dbReference type="ARBA" id="ARBA00059118"/>
    </source>
</evidence>
<feature type="domain" description="Ig-like" evidence="15">
    <location>
        <begin position="84"/>
        <end position="175"/>
    </location>
</feature>
<dbReference type="GO" id="GO:0005102">
    <property type="term" value="F:signaling receptor binding"/>
    <property type="evidence" value="ECO:0007669"/>
    <property type="project" value="InterPro"/>
</dbReference>
<keyword evidence="8" id="KW-0325">Glycoprotein</keyword>
<evidence type="ECO:0007829" key="19">
    <source>
        <dbReference type="ProteomicsDB" id="A0A0C4DGA4"/>
    </source>
</evidence>
<dbReference type="PROSITE" id="PS50835">
    <property type="entry name" value="IG_LIKE"/>
    <property type="match status" value="1"/>
</dbReference>
<evidence type="ECO:0000256" key="12">
    <source>
        <dbReference type="ARBA" id="ARBA00068460"/>
    </source>
</evidence>
<dbReference type="MassIVE" id="A0A0C4DGA4"/>